<evidence type="ECO:0000313" key="3">
    <source>
        <dbReference type="Proteomes" id="UP001500552"/>
    </source>
</evidence>
<name>A0ABP8LJR3_9BACT</name>
<proteinExistence type="predicted"/>
<dbReference type="Proteomes" id="UP001500552">
    <property type="component" value="Unassembled WGS sequence"/>
</dbReference>
<organism evidence="2 3">
    <name type="scientific">Pontibacter saemangeumensis</name>
    <dbReference type="NCBI Taxonomy" id="1084525"/>
    <lineage>
        <taxon>Bacteria</taxon>
        <taxon>Pseudomonadati</taxon>
        <taxon>Bacteroidota</taxon>
        <taxon>Cytophagia</taxon>
        <taxon>Cytophagales</taxon>
        <taxon>Hymenobacteraceae</taxon>
        <taxon>Pontibacter</taxon>
    </lineage>
</organism>
<evidence type="ECO:0000313" key="2">
    <source>
        <dbReference type="EMBL" id="GAA4429705.1"/>
    </source>
</evidence>
<dbReference type="EMBL" id="BAABHC010000005">
    <property type="protein sequence ID" value="GAA4429705.1"/>
    <property type="molecule type" value="Genomic_DNA"/>
</dbReference>
<evidence type="ECO:0000256" key="1">
    <source>
        <dbReference type="SAM" id="MobiDB-lite"/>
    </source>
</evidence>
<dbReference type="RefSeq" id="WP_425568575.1">
    <property type="nucleotide sequence ID" value="NZ_BAABHC010000005.1"/>
</dbReference>
<protein>
    <submittedName>
        <fullName evidence="2">Uncharacterized protein</fullName>
    </submittedName>
</protein>
<sequence>MKHEHEHGHHHAKEQAEKETGKIEERLEEKTLHAHRKAMPHGDGTDPPHEEHVGHGATGTITTA</sequence>
<accession>A0ABP8LJR3</accession>
<feature type="compositionally biased region" description="Basic and acidic residues" evidence="1">
    <location>
        <begin position="1"/>
        <end position="32"/>
    </location>
</feature>
<feature type="region of interest" description="Disordered" evidence="1">
    <location>
        <begin position="1"/>
        <end position="64"/>
    </location>
</feature>
<keyword evidence="3" id="KW-1185">Reference proteome</keyword>
<reference evidence="3" key="1">
    <citation type="journal article" date="2019" name="Int. J. Syst. Evol. Microbiol.">
        <title>The Global Catalogue of Microorganisms (GCM) 10K type strain sequencing project: providing services to taxonomists for standard genome sequencing and annotation.</title>
        <authorList>
            <consortium name="The Broad Institute Genomics Platform"/>
            <consortium name="The Broad Institute Genome Sequencing Center for Infectious Disease"/>
            <person name="Wu L."/>
            <person name="Ma J."/>
        </authorList>
    </citation>
    <scope>NUCLEOTIDE SEQUENCE [LARGE SCALE GENOMIC DNA]</scope>
    <source>
        <strain evidence="3">JCM 17926</strain>
    </source>
</reference>
<feature type="compositionally biased region" description="Basic and acidic residues" evidence="1">
    <location>
        <begin position="43"/>
        <end position="54"/>
    </location>
</feature>
<comment type="caution">
    <text evidence="2">The sequence shown here is derived from an EMBL/GenBank/DDBJ whole genome shotgun (WGS) entry which is preliminary data.</text>
</comment>
<gene>
    <name evidence="2" type="ORF">GCM10023188_15460</name>
</gene>